<dbReference type="AlphaFoldDB" id="A0A4R1B0P0"/>
<dbReference type="Gene3D" id="3.30.2350.10">
    <property type="entry name" value="Pseudouridine synthase"/>
    <property type="match status" value="1"/>
</dbReference>
<dbReference type="SUPFAM" id="SSF55120">
    <property type="entry name" value="Pseudouridine synthase"/>
    <property type="match status" value="1"/>
</dbReference>
<evidence type="ECO:0000256" key="4">
    <source>
        <dbReference type="ARBA" id="ARBA00023235"/>
    </source>
</evidence>
<feature type="active site" description="Nucleophile" evidence="5">
    <location>
        <position position="38"/>
    </location>
</feature>
<dbReference type="NCBIfam" id="TIGR00431">
    <property type="entry name" value="TruB"/>
    <property type="match status" value="1"/>
</dbReference>
<dbReference type="STRING" id="1742358.GCA_001439605_00845"/>
<name>A0A4R1B0P0_9BACI</name>
<dbReference type="GO" id="GO:0160148">
    <property type="term" value="F:tRNA pseudouridine(55) synthase activity"/>
    <property type="evidence" value="ECO:0007669"/>
    <property type="project" value="UniProtKB-EC"/>
</dbReference>
<evidence type="ECO:0000313" key="9">
    <source>
        <dbReference type="Proteomes" id="UP000293846"/>
    </source>
</evidence>
<reference evidence="8 9" key="1">
    <citation type="submission" date="2019-03" db="EMBL/GenBank/DDBJ databases">
        <authorList>
            <person name="Jensen L."/>
            <person name="Storgaard J."/>
            <person name="Sulaj E."/>
            <person name="Schramm A."/>
            <person name="Marshall I.P.G."/>
        </authorList>
    </citation>
    <scope>NUCLEOTIDE SEQUENCE [LARGE SCALE GENOMIC DNA]</scope>
    <source>
        <strain evidence="8 9">2017H2G3</strain>
    </source>
</reference>
<proteinExistence type="inferred from homology"/>
<dbReference type="RefSeq" id="WP_057763249.1">
    <property type="nucleotide sequence ID" value="NZ_CP183326.1"/>
</dbReference>
<dbReference type="HAMAP" id="MF_01080">
    <property type="entry name" value="TruB_bact"/>
    <property type="match status" value="1"/>
</dbReference>
<keyword evidence="3 5" id="KW-0819">tRNA processing</keyword>
<dbReference type="EMBL" id="SJTH01000002">
    <property type="protein sequence ID" value="TCJ05943.1"/>
    <property type="molecule type" value="Genomic_DNA"/>
</dbReference>
<evidence type="ECO:0000256" key="1">
    <source>
        <dbReference type="ARBA" id="ARBA00000385"/>
    </source>
</evidence>
<comment type="catalytic activity">
    <reaction evidence="1 5">
        <text>uridine(55) in tRNA = pseudouridine(55) in tRNA</text>
        <dbReference type="Rhea" id="RHEA:42532"/>
        <dbReference type="Rhea" id="RHEA-COMP:10101"/>
        <dbReference type="Rhea" id="RHEA-COMP:10102"/>
        <dbReference type="ChEBI" id="CHEBI:65314"/>
        <dbReference type="ChEBI" id="CHEBI:65315"/>
        <dbReference type="EC" id="5.4.99.25"/>
    </reaction>
</comment>
<evidence type="ECO:0000256" key="3">
    <source>
        <dbReference type="ARBA" id="ARBA00022694"/>
    </source>
</evidence>
<feature type="domain" description="Pseudouridine synthase II N-terminal" evidence="6">
    <location>
        <begin position="23"/>
        <end position="178"/>
    </location>
</feature>
<dbReference type="GO" id="GO:0031119">
    <property type="term" value="P:tRNA pseudouridine synthesis"/>
    <property type="evidence" value="ECO:0007669"/>
    <property type="project" value="UniProtKB-UniRule"/>
</dbReference>
<dbReference type="OrthoDB" id="9802309at2"/>
<sequence>MEGILPLLKPKGLTSHDCVFKLRKLLKMKRIGHTGTLDPDVTGVLPICLGRATKVAEYITDAGKSYEGEVTIGFSTTTEDSSGDIVEHKKVEQPFSREKILAILEKLTGEITQTPPMYSAVKVNGKRLYEYARQGIEIERPSRNVMIYSLELLDDRTTFNGDPIRFRFRVSCSKGTYIRTLAVMIGNELGFPAHMSDLTRIQSASFSISDCLTLEDIEREIETGTLSEKIYPLETALSHLPKYRINDTVAKKVKNGAVLNIPEQFKDTKGPIVLETDEGAALAIYEHHPQKQGLMKPAKVLRNDSQE</sequence>
<comment type="similarity">
    <text evidence="2 5">Belongs to the pseudouridine synthase TruB family. Type 1 subfamily.</text>
</comment>
<dbReference type="InterPro" id="IPR032819">
    <property type="entry name" value="TruB_C"/>
</dbReference>
<accession>A0A4R1B0P0</accession>
<comment type="function">
    <text evidence="5">Responsible for synthesis of pseudouridine from uracil-55 in the psi GC loop of transfer RNAs.</text>
</comment>
<dbReference type="FunFam" id="3.30.2350.10:FF:000011">
    <property type="entry name" value="tRNA pseudouridine synthase B"/>
    <property type="match status" value="1"/>
</dbReference>
<evidence type="ECO:0000259" key="6">
    <source>
        <dbReference type="Pfam" id="PF01509"/>
    </source>
</evidence>
<keyword evidence="9" id="KW-1185">Reference proteome</keyword>
<feature type="domain" description="tRNA pseudouridylate synthase B C-terminal" evidence="7">
    <location>
        <begin position="179"/>
        <end position="237"/>
    </location>
</feature>
<dbReference type="InterPro" id="IPR014780">
    <property type="entry name" value="tRNA_psdUridine_synth_TruB"/>
</dbReference>
<dbReference type="InterPro" id="IPR020103">
    <property type="entry name" value="PsdUridine_synth_cat_dom_sf"/>
</dbReference>
<evidence type="ECO:0000313" key="8">
    <source>
        <dbReference type="EMBL" id="TCJ05943.1"/>
    </source>
</evidence>
<keyword evidence="4 5" id="KW-0413">Isomerase</keyword>
<dbReference type="GO" id="GO:1990481">
    <property type="term" value="P:mRNA pseudouridine synthesis"/>
    <property type="evidence" value="ECO:0007669"/>
    <property type="project" value="TreeGrafter"/>
</dbReference>
<comment type="caution">
    <text evidence="8">The sequence shown here is derived from an EMBL/GenBank/DDBJ whole genome shotgun (WGS) entry which is preliminary data.</text>
</comment>
<organism evidence="8 9">
    <name type="scientific">Cytobacillus praedii</name>
    <dbReference type="NCBI Taxonomy" id="1742358"/>
    <lineage>
        <taxon>Bacteria</taxon>
        <taxon>Bacillati</taxon>
        <taxon>Bacillota</taxon>
        <taxon>Bacilli</taxon>
        <taxon>Bacillales</taxon>
        <taxon>Bacillaceae</taxon>
        <taxon>Cytobacillus</taxon>
    </lineage>
</organism>
<dbReference type="PANTHER" id="PTHR13767:SF2">
    <property type="entry name" value="PSEUDOURIDYLATE SYNTHASE TRUB1"/>
    <property type="match status" value="1"/>
</dbReference>
<dbReference type="GO" id="GO:0003723">
    <property type="term" value="F:RNA binding"/>
    <property type="evidence" value="ECO:0007669"/>
    <property type="project" value="InterPro"/>
</dbReference>
<dbReference type="CDD" id="cd02573">
    <property type="entry name" value="PseudoU_synth_EcTruB"/>
    <property type="match status" value="1"/>
</dbReference>
<dbReference type="Proteomes" id="UP000293846">
    <property type="component" value="Unassembled WGS sequence"/>
</dbReference>
<dbReference type="PANTHER" id="PTHR13767">
    <property type="entry name" value="TRNA-PSEUDOURIDINE SYNTHASE"/>
    <property type="match status" value="1"/>
</dbReference>
<evidence type="ECO:0000256" key="2">
    <source>
        <dbReference type="ARBA" id="ARBA00005642"/>
    </source>
</evidence>
<dbReference type="EC" id="5.4.99.25" evidence="5"/>
<evidence type="ECO:0000259" key="7">
    <source>
        <dbReference type="Pfam" id="PF16198"/>
    </source>
</evidence>
<protein>
    <recommendedName>
        <fullName evidence="5">tRNA pseudouridine synthase B</fullName>
        <ecNumber evidence="5">5.4.99.25</ecNumber>
    </recommendedName>
    <alternativeName>
        <fullName evidence="5">tRNA pseudouridine(55) synthase</fullName>
        <shortName evidence="5">Psi55 synthase</shortName>
    </alternativeName>
    <alternativeName>
        <fullName evidence="5">tRNA pseudouridylate synthase</fullName>
    </alternativeName>
    <alternativeName>
        <fullName evidence="5">tRNA-uridine isomerase</fullName>
    </alternativeName>
</protein>
<dbReference type="InterPro" id="IPR002501">
    <property type="entry name" value="PsdUridine_synth_N"/>
</dbReference>
<dbReference type="Pfam" id="PF01509">
    <property type="entry name" value="TruB_N"/>
    <property type="match status" value="1"/>
</dbReference>
<dbReference type="Pfam" id="PF16198">
    <property type="entry name" value="TruB_C_2"/>
    <property type="match status" value="1"/>
</dbReference>
<gene>
    <name evidence="5 8" type="primary">truB</name>
    <name evidence="8" type="ORF">E0Y62_01555</name>
</gene>
<evidence type="ECO:0000256" key="5">
    <source>
        <dbReference type="HAMAP-Rule" id="MF_01080"/>
    </source>
</evidence>